<evidence type="ECO:0000256" key="1">
    <source>
        <dbReference type="SAM" id="MobiDB-lite"/>
    </source>
</evidence>
<evidence type="ECO:0000313" key="6">
    <source>
        <dbReference type="Proteomes" id="UP001365542"/>
    </source>
</evidence>
<sequence length="618" mass="66843">MLAFFLLFAFLLEFVAANGSTARRAIPDTGRLLHAAKPKLGKRATRVTEHYDFQFHYAEFSSVESVRPGTNCMSASMKIKNKYPTIILEDFDHLLYQVHCDYGTIELEFSSADAVNEFRNAAEKFGFYRLITSHTTCNDDGGRMPWNITSTYYNKNTVTLEGRALGWDSYKYTLAFGKPLEELEKIPQTRLQRRQNAAETVTPTSTSPPTTTSEAGEEISSFSFAKSVVNHQILPPTGNSTSAKLLGQVIPKGLGLKCKNCTLQGDIDLLSGSIEISSNIIKAIEEIDNLTDSFFEVVANNVFAHIELESTWKGASIGAPIPSIQIPFLEVTISGIQIPHIAKIGIFFDATINFGASVQGDLQFDYGFQIKIPDNSTAMVNLGNVTQSGVTGFGDTEFKLLPFDFKSENLTLTLSAALQPQLNLALEIGASKFSGKVDAGIFLDVPKYSIDISPRKGAIDENCTEIRDREPTQAENILASLGNITHLSPSYEIGAGFQLVLQEFVANASTYSYYPLSTTFAAPTACLAHIEGTGLVAATDLAVSISSDLARASSESAALASAFATANGSNNFGTLPTPTGSKSSANSWIRGNTHEDAFGFQFMLLALSVAVGSIVMVL</sequence>
<evidence type="ECO:0000259" key="4">
    <source>
        <dbReference type="Pfam" id="PF23865"/>
    </source>
</evidence>
<protein>
    <submittedName>
        <fullName evidence="5">Uncharacterized protein</fullName>
    </submittedName>
</protein>
<gene>
    <name evidence="5" type="ORF">TWF694_005261</name>
</gene>
<accession>A0AAV9WYN5</accession>
<dbReference type="Pfam" id="PF22974">
    <property type="entry name" value="DUF7029"/>
    <property type="match status" value="1"/>
</dbReference>
<evidence type="ECO:0000256" key="2">
    <source>
        <dbReference type="SAM" id="SignalP"/>
    </source>
</evidence>
<feature type="region of interest" description="Disordered" evidence="1">
    <location>
        <begin position="191"/>
        <end position="216"/>
    </location>
</feature>
<reference evidence="5 6" key="1">
    <citation type="submission" date="2019-10" db="EMBL/GenBank/DDBJ databases">
        <authorList>
            <person name="Palmer J.M."/>
        </authorList>
    </citation>
    <scope>NUCLEOTIDE SEQUENCE [LARGE SCALE GENOMIC DNA]</scope>
    <source>
        <strain evidence="5 6">TWF694</strain>
    </source>
</reference>
<dbReference type="EMBL" id="JAVHJO010000017">
    <property type="protein sequence ID" value="KAK6525113.1"/>
    <property type="molecule type" value="Genomic_DNA"/>
</dbReference>
<dbReference type="AlphaFoldDB" id="A0AAV9WYN5"/>
<dbReference type="Pfam" id="PF23865">
    <property type="entry name" value="DUF7223"/>
    <property type="match status" value="1"/>
</dbReference>
<dbReference type="InterPro" id="IPR055647">
    <property type="entry name" value="DUF7223"/>
</dbReference>
<proteinExistence type="predicted"/>
<dbReference type="InterPro" id="IPR054293">
    <property type="entry name" value="DUF7029"/>
</dbReference>
<feature type="domain" description="DUF7029" evidence="3">
    <location>
        <begin position="79"/>
        <end position="169"/>
    </location>
</feature>
<feature type="compositionally biased region" description="Low complexity" evidence="1">
    <location>
        <begin position="202"/>
        <end position="213"/>
    </location>
</feature>
<evidence type="ECO:0000259" key="3">
    <source>
        <dbReference type="Pfam" id="PF22974"/>
    </source>
</evidence>
<organism evidence="5 6">
    <name type="scientific">Orbilia ellipsospora</name>
    <dbReference type="NCBI Taxonomy" id="2528407"/>
    <lineage>
        <taxon>Eukaryota</taxon>
        <taxon>Fungi</taxon>
        <taxon>Dikarya</taxon>
        <taxon>Ascomycota</taxon>
        <taxon>Pezizomycotina</taxon>
        <taxon>Orbiliomycetes</taxon>
        <taxon>Orbiliales</taxon>
        <taxon>Orbiliaceae</taxon>
        <taxon>Orbilia</taxon>
    </lineage>
</organism>
<feature type="chain" id="PRO_5043776775" evidence="2">
    <location>
        <begin position="18"/>
        <end position="618"/>
    </location>
</feature>
<keyword evidence="6" id="KW-1185">Reference proteome</keyword>
<evidence type="ECO:0000313" key="5">
    <source>
        <dbReference type="EMBL" id="KAK6525113.1"/>
    </source>
</evidence>
<keyword evidence="2" id="KW-0732">Signal</keyword>
<feature type="domain" description="DUF7223" evidence="4">
    <location>
        <begin position="254"/>
        <end position="455"/>
    </location>
</feature>
<dbReference type="Proteomes" id="UP001365542">
    <property type="component" value="Unassembled WGS sequence"/>
</dbReference>
<feature type="signal peptide" evidence="2">
    <location>
        <begin position="1"/>
        <end position="17"/>
    </location>
</feature>
<comment type="caution">
    <text evidence="5">The sequence shown here is derived from an EMBL/GenBank/DDBJ whole genome shotgun (WGS) entry which is preliminary data.</text>
</comment>
<name>A0AAV9WYN5_9PEZI</name>